<comment type="subunit">
    <text evidence="5">Heterooligomer composed of large and small subunits.</text>
</comment>
<dbReference type="InterPro" id="IPR003753">
    <property type="entry name" value="Exonuc_VII_L"/>
</dbReference>
<evidence type="ECO:0000256" key="1">
    <source>
        <dbReference type="ARBA" id="ARBA00022490"/>
    </source>
</evidence>
<evidence type="ECO:0000256" key="3">
    <source>
        <dbReference type="ARBA" id="ARBA00022801"/>
    </source>
</evidence>
<keyword evidence="4 5" id="KW-0269">Exonuclease</keyword>
<evidence type="ECO:0000259" key="8">
    <source>
        <dbReference type="Pfam" id="PF13742"/>
    </source>
</evidence>
<keyword evidence="10" id="KW-1185">Reference proteome</keyword>
<dbReference type="InterPro" id="IPR020579">
    <property type="entry name" value="Exonuc_VII_lsu_C"/>
</dbReference>
<evidence type="ECO:0000313" key="9">
    <source>
        <dbReference type="EMBL" id="SFS93107.1"/>
    </source>
</evidence>
<comment type="function">
    <text evidence="5">Bidirectionally degrades single-stranded DNA into large acid-insoluble oligonucleotides, which are then degraded further into small acid-soluble oligonucleotides.</text>
</comment>
<dbReference type="GO" id="GO:0006308">
    <property type="term" value="P:DNA catabolic process"/>
    <property type="evidence" value="ECO:0007669"/>
    <property type="project" value="UniProtKB-UniRule"/>
</dbReference>
<evidence type="ECO:0000256" key="5">
    <source>
        <dbReference type="HAMAP-Rule" id="MF_00378"/>
    </source>
</evidence>
<feature type="domain" description="Exonuclease VII large subunit C-terminal" evidence="7">
    <location>
        <begin position="128"/>
        <end position="443"/>
    </location>
</feature>
<sequence>MLEGVGEESFTITDLVRYLTLMVEKDEVLSQLRVQGEISNFKRHARGHLYFTLKDEHTRIRAVMFAGNTRRLRFTPKDGDEVLIRGRVGVYERDGQVQLYVTWMQPRGVGDRYAAFQELKEKLEQEGLFSPLFKKPLPFFPRRVGVITSAHGAAVRDIITTIKRRNPAVNILLLPVPVQGEDSPGAVAKAIQEMNGFDVDVMIVGRGGGSLEELWSFNEEIVVRSIYDSTIPVVSAVGHETDTSLADFVADMRAATPTAAAELVTPRLDDQVSRLSVLKNSLLRAQQRQIDGMKERLAYAVSRPLFRRPRTRLDQEQQRLDYVTADLIRGIRFRLSRQQHELDHHRTRIQAQSPQARLASISDRLNRLNHGCKREIHRRIKEQKDQWHRRVERLDALSPLKVMSRGYSLVYRQNETELVRSVRQIQPGDLIKVRVSDGKLKAQVWGWEEVPDGKSR</sequence>
<name>A0A1I6TVU6_9BACL</name>
<feature type="domain" description="OB-fold nucleic acid binding" evidence="8">
    <location>
        <begin position="11"/>
        <end position="104"/>
    </location>
</feature>
<organism evidence="9 10">
    <name type="scientific">Marininema halotolerans</name>
    <dbReference type="NCBI Taxonomy" id="1155944"/>
    <lineage>
        <taxon>Bacteria</taxon>
        <taxon>Bacillati</taxon>
        <taxon>Bacillota</taxon>
        <taxon>Bacilli</taxon>
        <taxon>Bacillales</taxon>
        <taxon>Thermoactinomycetaceae</taxon>
        <taxon>Marininema</taxon>
    </lineage>
</organism>
<dbReference type="PANTHER" id="PTHR30008">
    <property type="entry name" value="EXODEOXYRIBONUCLEASE 7 LARGE SUBUNIT"/>
    <property type="match status" value="1"/>
</dbReference>
<keyword evidence="3 5" id="KW-0378">Hydrolase</keyword>
<evidence type="ECO:0000259" key="7">
    <source>
        <dbReference type="Pfam" id="PF02601"/>
    </source>
</evidence>
<evidence type="ECO:0000256" key="2">
    <source>
        <dbReference type="ARBA" id="ARBA00022722"/>
    </source>
</evidence>
<dbReference type="Pfam" id="PF02601">
    <property type="entry name" value="Exonuc_VII_L"/>
    <property type="match status" value="1"/>
</dbReference>
<keyword evidence="1 5" id="KW-0963">Cytoplasm</keyword>
<dbReference type="PANTHER" id="PTHR30008:SF0">
    <property type="entry name" value="EXODEOXYRIBONUCLEASE 7 LARGE SUBUNIT"/>
    <property type="match status" value="1"/>
</dbReference>
<evidence type="ECO:0000313" key="10">
    <source>
        <dbReference type="Proteomes" id="UP000198660"/>
    </source>
</evidence>
<dbReference type="EC" id="3.1.11.6" evidence="5"/>
<reference evidence="10" key="1">
    <citation type="submission" date="2016-10" db="EMBL/GenBank/DDBJ databases">
        <authorList>
            <person name="Varghese N."/>
            <person name="Submissions S."/>
        </authorList>
    </citation>
    <scope>NUCLEOTIDE SEQUENCE [LARGE SCALE GENOMIC DNA]</scope>
    <source>
        <strain evidence="10">DSM 45789</strain>
    </source>
</reference>
<comment type="similarity">
    <text evidence="5 6">Belongs to the XseA family.</text>
</comment>
<proteinExistence type="inferred from homology"/>
<protein>
    <recommendedName>
        <fullName evidence="5">Exodeoxyribonuclease 7 large subunit</fullName>
        <ecNumber evidence="5">3.1.11.6</ecNumber>
    </recommendedName>
    <alternativeName>
        <fullName evidence="5">Exodeoxyribonuclease VII large subunit</fullName>
        <shortName evidence="5">Exonuclease VII large subunit</shortName>
    </alternativeName>
</protein>
<evidence type="ECO:0000256" key="4">
    <source>
        <dbReference type="ARBA" id="ARBA00022839"/>
    </source>
</evidence>
<dbReference type="AlphaFoldDB" id="A0A1I6TVU6"/>
<dbReference type="GO" id="GO:0008855">
    <property type="term" value="F:exodeoxyribonuclease VII activity"/>
    <property type="evidence" value="ECO:0007669"/>
    <property type="project" value="UniProtKB-UniRule"/>
</dbReference>
<dbReference type="GO" id="GO:0009318">
    <property type="term" value="C:exodeoxyribonuclease VII complex"/>
    <property type="evidence" value="ECO:0007669"/>
    <property type="project" value="UniProtKB-UniRule"/>
</dbReference>
<comment type="subcellular location">
    <subcellularLocation>
        <location evidence="5 6">Cytoplasm</location>
    </subcellularLocation>
</comment>
<dbReference type="GO" id="GO:0003676">
    <property type="term" value="F:nucleic acid binding"/>
    <property type="evidence" value="ECO:0007669"/>
    <property type="project" value="InterPro"/>
</dbReference>
<dbReference type="EMBL" id="FPAA01000011">
    <property type="protein sequence ID" value="SFS93107.1"/>
    <property type="molecule type" value="Genomic_DNA"/>
</dbReference>
<keyword evidence="2 5" id="KW-0540">Nuclease</keyword>
<accession>A0A1I6TVU6</accession>
<dbReference type="NCBIfam" id="TIGR00237">
    <property type="entry name" value="xseA"/>
    <property type="match status" value="1"/>
</dbReference>
<gene>
    <name evidence="5" type="primary">xseA</name>
    <name evidence="9" type="ORF">SAMN05444972_111104</name>
</gene>
<dbReference type="Proteomes" id="UP000198660">
    <property type="component" value="Unassembled WGS sequence"/>
</dbReference>
<dbReference type="Pfam" id="PF13742">
    <property type="entry name" value="tRNA_anti_2"/>
    <property type="match status" value="1"/>
</dbReference>
<dbReference type="InterPro" id="IPR025824">
    <property type="entry name" value="OB-fold_nuc-bd_dom"/>
</dbReference>
<dbReference type="GO" id="GO:0005737">
    <property type="term" value="C:cytoplasm"/>
    <property type="evidence" value="ECO:0007669"/>
    <property type="project" value="UniProtKB-SubCell"/>
</dbReference>
<dbReference type="RefSeq" id="WP_091838448.1">
    <property type="nucleotide sequence ID" value="NZ_FPAA01000011.1"/>
</dbReference>
<dbReference type="OrthoDB" id="9802795at2"/>
<dbReference type="HAMAP" id="MF_00378">
    <property type="entry name" value="Exonuc_7_L"/>
    <property type="match status" value="1"/>
</dbReference>
<comment type="catalytic activity">
    <reaction evidence="5 6">
        <text>Exonucleolytic cleavage in either 5'- to 3'- or 3'- to 5'-direction to yield nucleoside 5'-phosphates.</text>
        <dbReference type="EC" id="3.1.11.6"/>
    </reaction>
</comment>
<evidence type="ECO:0000256" key="6">
    <source>
        <dbReference type="RuleBase" id="RU004355"/>
    </source>
</evidence>
<dbReference type="CDD" id="cd04489">
    <property type="entry name" value="ExoVII_LU_OBF"/>
    <property type="match status" value="1"/>
</dbReference>